<dbReference type="InterPro" id="IPR045340">
    <property type="entry name" value="DUF6533"/>
</dbReference>
<feature type="region of interest" description="Disordered" evidence="1">
    <location>
        <begin position="364"/>
        <end position="399"/>
    </location>
</feature>
<keyword evidence="2" id="KW-0812">Transmembrane</keyword>
<name>A0AAD6UJK0_9AGAR</name>
<dbReference type="Pfam" id="PF20151">
    <property type="entry name" value="DUF6533"/>
    <property type="match status" value="1"/>
</dbReference>
<evidence type="ECO:0000313" key="6">
    <source>
        <dbReference type="Proteomes" id="UP001219525"/>
    </source>
</evidence>
<organism evidence="5 6">
    <name type="scientific">Mycena pura</name>
    <dbReference type="NCBI Taxonomy" id="153505"/>
    <lineage>
        <taxon>Eukaryota</taxon>
        <taxon>Fungi</taxon>
        <taxon>Dikarya</taxon>
        <taxon>Basidiomycota</taxon>
        <taxon>Agaricomycotina</taxon>
        <taxon>Agaricomycetes</taxon>
        <taxon>Agaricomycetidae</taxon>
        <taxon>Agaricales</taxon>
        <taxon>Marasmiineae</taxon>
        <taxon>Mycenaceae</taxon>
        <taxon>Mycena</taxon>
    </lineage>
</organism>
<keyword evidence="2" id="KW-0472">Membrane</keyword>
<keyword evidence="6" id="KW-1185">Reference proteome</keyword>
<sequence>MSFPIYTVIWCLLAIGKPTQSLKTYDTLLSASQEYKYIWKSKWSVVKVLYICARYGAFVDTAIAVHERVSNVGSSSCRVASVFDVLFAGVGMTVTERNLGLIISVILMIRTYAQYNKSKKLLAFFFLLWLFAAAFNSWDAFQWARSFTTDSLPPLTSCNVEPNALAVSFYAIMLGIETAAMLAVLITVAVLQFVAPVKSHLNLSVRTFLMNLFQIPLQGVGETSNSPMRIIHSISACHLVIHVREVAKKDIRGNTTRPITSGLEFAGPPATLESGGVEPTESFPIGLQKGLAPLSEFELAVHKPANLLGLVPVMGLVPLHRLTRGSPVCLTQTGMDPVGPEARALGLWRARLGLGPGLGVFTSPSPPKPGPDPGWARAAGPDGPLCTLKAGPSIHHGPY</sequence>
<keyword evidence="3" id="KW-0732">Signal</keyword>
<keyword evidence="2" id="KW-1133">Transmembrane helix</keyword>
<feature type="domain" description="DUF6533" evidence="4">
    <location>
        <begin position="24"/>
        <end position="58"/>
    </location>
</feature>
<feature type="transmembrane region" description="Helical" evidence="2">
    <location>
        <begin position="121"/>
        <end position="138"/>
    </location>
</feature>
<accession>A0AAD6UJK0</accession>
<protein>
    <recommendedName>
        <fullName evidence="4">DUF6533 domain-containing protein</fullName>
    </recommendedName>
</protein>
<comment type="caution">
    <text evidence="5">The sequence shown here is derived from an EMBL/GenBank/DDBJ whole genome shotgun (WGS) entry which is preliminary data.</text>
</comment>
<feature type="chain" id="PRO_5042276690" description="DUF6533 domain-containing protein" evidence="3">
    <location>
        <begin position="22"/>
        <end position="399"/>
    </location>
</feature>
<evidence type="ECO:0000256" key="1">
    <source>
        <dbReference type="SAM" id="MobiDB-lite"/>
    </source>
</evidence>
<dbReference type="EMBL" id="JARJCW010000203">
    <property type="protein sequence ID" value="KAJ7186332.1"/>
    <property type="molecule type" value="Genomic_DNA"/>
</dbReference>
<evidence type="ECO:0000256" key="3">
    <source>
        <dbReference type="SAM" id="SignalP"/>
    </source>
</evidence>
<dbReference type="AlphaFoldDB" id="A0AAD6UJK0"/>
<evidence type="ECO:0000256" key="2">
    <source>
        <dbReference type="SAM" id="Phobius"/>
    </source>
</evidence>
<feature type="transmembrane region" description="Helical" evidence="2">
    <location>
        <begin position="169"/>
        <end position="194"/>
    </location>
</feature>
<gene>
    <name evidence="5" type="ORF">GGX14DRAFT_618479</name>
</gene>
<dbReference type="Proteomes" id="UP001219525">
    <property type="component" value="Unassembled WGS sequence"/>
</dbReference>
<reference evidence="5" key="1">
    <citation type="submission" date="2023-03" db="EMBL/GenBank/DDBJ databases">
        <title>Massive genome expansion in bonnet fungi (Mycena s.s.) driven by repeated elements and novel gene families across ecological guilds.</title>
        <authorList>
            <consortium name="Lawrence Berkeley National Laboratory"/>
            <person name="Harder C.B."/>
            <person name="Miyauchi S."/>
            <person name="Viragh M."/>
            <person name="Kuo A."/>
            <person name="Thoen E."/>
            <person name="Andreopoulos B."/>
            <person name="Lu D."/>
            <person name="Skrede I."/>
            <person name="Drula E."/>
            <person name="Henrissat B."/>
            <person name="Morin E."/>
            <person name="Kohler A."/>
            <person name="Barry K."/>
            <person name="LaButti K."/>
            <person name="Morin E."/>
            <person name="Salamov A."/>
            <person name="Lipzen A."/>
            <person name="Mereny Z."/>
            <person name="Hegedus B."/>
            <person name="Baldrian P."/>
            <person name="Stursova M."/>
            <person name="Weitz H."/>
            <person name="Taylor A."/>
            <person name="Grigoriev I.V."/>
            <person name="Nagy L.G."/>
            <person name="Martin F."/>
            <person name="Kauserud H."/>
        </authorList>
    </citation>
    <scope>NUCLEOTIDE SEQUENCE</scope>
    <source>
        <strain evidence="5">9144</strain>
    </source>
</reference>
<evidence type="ECO:0000259" key="4">
    <source>
        <dbReference type="Pfam" id="PF20151"/>
    </source>
</evidence>
<proteinExistence type="predicted"/>
<feature type="signal peptide" evidence="3">
    <location>
        <begin position="1"/>
        <end position="21"/>
    </location>
</feature>
<feature type="transmembrane region" description="Helical" evidence="2">
    <location>
        <begin position="85"/>
        <end position="109"/>
    </location>
</feature>
<evidence type="ECO:0000313" key="5">
    <source>
        <dbReference type="EMBL" id="KAJ7186332.1"/>
    </source>
</evidence>